<evidence type="ECO:0008006" key="6">
    <source>
        <dbReference type="Google" id="ProtNLM"/>
    </source>
</evidence>
<dbReference type="AlphaFoldDB" id="A0A7S0ZGH9"/>
<dbReference type="PANTHER" id="PTHR15893">
    <property type="entry name" value="RIBOSOMAL PROTEIN L27"/>
    <property type="match status" value="1"/>
</dbReference>
<keyword evidence="3" id="KW-0687">Ribonucleoprotein</keyword>
<proteinExistence type="inferred from homology"/>
<evidence type="ECO:0000313" key="5">
    <source>
        <dbReference type="EMBL" id="CAD8820966.1"/>
    </source>
</evidence>
<dbReference type="PANTHER" id="PTHR15893:SF0">
    <property type="entry name" value="LARGE RIBOSOMAL SUBUNIT PROTEIN BL27M"/>
    <property type="match status" value="1"/>
</dbReference>
<dbReference type="NCBIfam" id="TIGR00062">
    <property type="entry name" value="L27"/>
    <property type="match status" value="1"/>
</dbReference>
<evidence type="ECO:0000256" key="1">
    <source>
        <dbReference type="ARBA" id="ARBA00010797"/>
    </source>
</evidence>
<gene>
    <name evidence="5" type="ORF">TOLI1172_LOCUS5361</name>
</gene>
<dbReference type="EMBL" id="HBFP01007460">
    <property type="protein sequence ID" value="CAD8820966.1"/>
    <property type="molecule type" value="Transcribed_RNA"/>
</dbReference>
<sequence>MIGIRVVSRFAARYAGVGLGSSMVGGAMRLSGIGVQSWGSSLSQMGMWNAHGSSDFVLGGIREASKKAKGSTKNGRDSRGKHMGPKVVDGQIVKAGMILMRQRGTTAHPAVGVGRGRDNTLFALESGRVRFLRMRAPKTKFHERVFLTIQPPAQEGVNQNVLGVRFSRLPRKRIKYPVYKEPLERTNRYTRIANAATLEEALKM</sequence>
<dbReference type="Pfam" id="PF01016">
    <property type="entry name" value="Ribosomal_L27"/>
    <property type="match status" value="1"/>
</dbReference>
<dbReference type="SUPFAM" id="SSF110324">
    <property type="entry name" value="Ribosomal L27 protein-like"/>
    <property type="match status" value="1"/>
</dbReference>
<feature type="region of interest" description="Disordered" evidence="4">
    <location>
        <begin position="65"/>
        <end position="85"/>
    </location>
</feature>
<dbReference type="GO" id="GO:0005762">
    <property type="term" value="C:mitochondrial large ribosomal subunit"/>
    <property type="evidence" value="ECO:0007669"/>
    <property type="project" value="TreeGrafter"/>
</dbReference>
<organism evidence="5">
    <name type="scientific">Timspurckia oligopyrenoides</name>
    <dbReference type="NCBI Taxonomy" id="708627"/>
    <lineage>
        <taxon>Eukaryota</taxon>
        <taxon>Rhodophyta</taxon>
        <taxon>Bangiophyceae</taxon>
        <taxon>Porphyridiales</taxon>
        <taxon>Porphyridiaceae</taxon>
        <taxon>Timspurckia</taxon>
    </lineage>
</organism>
<accession>A0A7S0ZGH9</accession>
<protein>
    <recommendedName>
        <fullName evidence="6">50S ribosomal protein L27, chloroplastic</fullName>
    </recommendedName>
</protein>
<keyword evidence="2" id="KW-0689">Ribosomal protein</keyword>
<evidence type="ECO:0000256" key="2">
    <source>
        <dbReference type="ARBA" id="ARBA00022980"/>
    </source>
</evidence>
<dbReference type="GO" id="GO:0006412">
    <property type="term" value="P:translation"/>
    <property type="evidence" value="ECO:0007669"/>
    <property type="project" value="InterPro"/>
</dbReference>
<dbReference type="FunFam" id="2.40.50.100:FF:000020">
    <property type="entry name" value="50S ribosomal protein L27"/>
    <property type="match status" value="1"/>
</dbReference>
<evidence type="ECO:0000256" key="3">
    <source>
        <dbReference type="ARBA" id="ARBA00023274"/>
    </source>
</evidence>
<comment type="similarity">
    <text evidence="1">Belongs to the bacterial ribosomal protein bL27 family.</text>
</comment>
<name>A0A7S0ZGH9_9RHOD</name>
<dbReference type="GO" id="GO:0003735">
    <property type="term" value="F:structural constituent of ribosome"/>
    <property type="evidence" value="ECO:0007669"/>
    <property type="project" value="InterPro"/>
</dbReference>
<evidence type="ECO:0000256" key="4">
    <source>
        <dbReference type="SAM" id="MobiDB-lite"/>
    </source>
</evidence>
<dbReference type="PRINTS" id="PR00063">
    <property type="entry name" value="RIBOSOMALL27"/>
</dbReference>
<reference evidence="5" key="1">
    <citation type="submission" date="2021-01" db="EMBL/GenBank/DDBJ databases">
        <authorList>
            <person name="Corre E."/>
            <person name="Pelletier E."/>
            <person name="Niang G."/>
            <person name="Scheremetjew M."/>
            <person name="Finn R."/>
            <person name="Kale V."/>
            <person name="Holt S."/>
            <person name="Cochrane G."/>
            <person name="Meng A."/>
            <person name="Brown T."/>
            <person name="Cohen L."/>
        </authorList>
    </citation>
    <scope>NUCLEOTIDE SEQUENCE</scope>
    <source>
        <strain evidence="5">CCMP3278</strain>
    </source>
</reference>
<dbReference type="InterPro" id="IPR001684">
    <property type="entry name" value="Ribosomal_bL27"/>
</dbReference>
<dbReference type="Gene3D" id="2.40.50.100">
    <property type="match status" value="1"/>
</dbReference>